<dbReference type="AlphaFoldDB" id="A0A7S1TLQ5"/>
<feature type="domain" description="NAC-A/B" evidence="4">
    <location>
        <begin position="25"/>
        <end position="90"/>
    </location>
</feature>
<proteinExistence type="inferred from homology"/>
<protein>
    <recommendedName>
        <fullName evidence="2">Nascent polypeptide-associated complex subunit beta</fullName>
    </recommendedName>
</protein>
<feature type="compositionally biased region" description="Low complexity" evidence="3">
    <location>
        <begin position="124"/>
        <end position="139"/>
    </location>
</feature>
<dbReference type="CDD" id="cd22055">
    <property type="entry name" value="NAC_BTF3"/>
    <property type="match status" value="1"/>
</dbReference>
<comment type="similarity">
    <text evidence="1 2">Belongs to the NAC-beta family.</text>
</comment>
<evidence type="ECO:0000256" key="1">
    <source>
        <dbReference type="ARBA" id="ARBA00005296"/>
    </source>
</evidence>
<name>A0A7S1TLQ5_9RHOD</name>
<dbReference type="InterPro" id="IPR038187">
    <property type="entry name" value="NAC_A/B_dom_sf"/>
</dbReference>
<dbReference type="PROSITE" id="PS51151">
    <property type="entry name" value="NAC_AB"/>
    <property type="match status" value="1"/>
</dbReference>
<dbReference type="InterPro" id="IPR039370">
    <property type="entry name" value="BTF3"/>
</dbReference>
<accession>A0A7S1TLQ5</accession>
<comment type="subunit">
    <text evidence="2">Part of the nascent polypeptide-associated complex (NAC).</text>
</comment>
<keyword evidence="2" id="KW-0805">Transcription regulation</keyword>
<organism evidence="5">
    <name type="scientific">Erythrolobus australicus</name>
    <dbReference type="NCBI Taxonomy" id="1077150"/>
    <lineage>
        <taxon>Eukaryota</taxon>
        <taxon>Rhodophyta</taxon>
        <taxon>Bangiophyceae</taxon>
        <taxon>Porphyridiales</taxon>
        <taxon>Porphyridiaceae</taxon>
        <taxon>Erythrolobus</taxon>
    </lineage>
</organism>
<reference evidence="5" key="1">
    <citation type="submission" date="2021-01" db="EMBL/GenBank/DDBJ databases">
        <authorList>
            <person name="Corre E."/>
            <person name="Pelletier E."/>
            <person name="Niang G."/>
            <person name="Scheremetjew M."/>
            <person name="Finn R."/>
            <person name="Kale V."/>
            <person name="Holt S."/>
            <person name="Cochrane G."/>
            <person name="Meng A."/>
            <person name="Brown T."/>
            <person name="Cohen L."/>
        </authorList>
    </citation>
    <scope>NUCLEOTIDE SEQUENCE</scope>
    <source>
        <strain evidence="5">CCMP3124</strain>
    </source>
</reference>
<dbReference type="Gene3D" id="2.20.70.30">
    <property type="entry name" value="Nascent polypeptide-associated complex domain"/>
    <property type="match status" value="1"/>
</dbReference>
<feature type="region of interest" description="Disordered" evidence="3">
    <location>
        <begin position="117"/>
        <end position="164"/>
    </location>
</feature>
<sequence length="164" mass="16806">MAANVRTGGKGTVRRKRKAVHKSPPTDDKKVQSTLKKLGLSPIPNCEEAHLFREDGKVLVFSNPKLSGSIGANTFALSGTPVLKDVGELVSPELLSQLGGTQIQQLQELMARLQAEGSLGSGGAAASDGAAAAGSAAAAENDEGVPDLSEATFDDAEKPAVQAD</sequence>
<dbReference type="Pfam" id="PF01849">
    <property type="entry name" value="NAC"/>
    <property type="match status" value="1"/>
</dbReference>
<dbReference type="PANTHER" id="PTHR10351">
    <property type="entry name" value="TRANSCRIPTION FACTOR BTF3 FAMILY MEMBER"/>
    <property type="match status" value="1"/>
</dbReference>
<feature type="compositionally biased region" description="Basic residues" evidence="3">
    <location>
        <begin position="12"/>
        <end position="21"/>
    </location>
</feature>
<evidence type="ECO:0000256" key="2">
    <source>
        <dbReference type="RuleBase" id="RU361272"/>
    </source>
</evidence>
<evidence type="ECO:0000256" key="3">
    <source>
        <dbReference type="SAM" id="MobiDB-lite"/>
    </source>
</evidence>
<evidence type="ECO:0000313" key="5">
    <source>
        <dbReference type="EMBL" id="CAD9240345.1"/>
    </source>
</evidence>
<feature type="region of interest" description="Disordered" evidence="3">
    <location>
        <begin position="1"/>
        <end position="32"/>
    </location>
</feature>
<dbReference type="SMART" id="SM01407">
    <property type="entry name" value="NAC"/>
    <property type="match status" value="1"/>
</dbReference>
<keyword evidence="2" id="KW-0804">Transcription</keyword>
<evidence type="ECO:0000259" key="4">
    <source>
        <dbReference type="PROSITE" id="PS51151"/>
    </source>
</evidence>
<gene>
    <name evidence="5" type="ORF">EAUS1353_LOCUS2083</name>
</gene>
<dbReference type="InterPro" id="IPR002715">
    <property type="entry name" value="Nas_poly-pep-assoc_cplx_dom"/>
</dbReference>
<dbReference type="EMBL" id="HBGI01003211">
    <property type="protein sequence ID" value="CAD9240345.1"/>
    <property type="molecule type" value="Transcribed_RNA"/>
</dbReference>